<evidence type="ECO:0000313" key="3">
    <source>
        <dbReference type="EMBL" id="KOS06331.1"/>
    </source>
</evidence>
<dbReference type="PANTHER" id="PTHR42852:SF13">
    <property type="entry name" value="PROTEIN DIPZ"/>
    <property type="match status" value="1"/>
</dbReference>
<accession>A0A0M8MHH5</accession>
<sequence length="268" mass="30687">MRILLLLLCCGSAFSQTYSFLTPASKKVPSDVYYDYLENIQDSLGNGAAGEAYKATLRYNEDGKAITQAYTDSLIRLGGGYTTLLFKDTIANSFTYVLHKRTPEETAKEQEYWTNYYKEDTSNRSKLKNMVLDELTLIDMEGNTYTLESLKGKTIVIDFWFVRCAACIEEMPELSSLKEKYKGKDVAWFGVTFDPKDKVAHFFEKPRDFNFTIVPDSRHITDRFGIKFYPTTLVIDGSGKIVYVTDRDDFKNPIKKLRKAIDGTLKNK</sequence>
<dbReference type="InterPro" id="IPR036249">
    <property type="entry name" value="Thioredoxin-like_sf"/>
</dbReference>
<dbReference type="OrthoDB" id="9815205at2"/>
<dbReference type="AlphaFoldDB" id="A0A0M8MHH5"/>
<feature type="signal peptide" evidence="1">
    <location>
        <begin position="1"/>
        <end position="15"/>
    </location>
</feature>
<dbReference type="Pfam" id="PF00578">
    <property type="entry name" value="AhpC-TSA"/>
    <property type="match status" value="1"/>
</dbReference>
<dbReference type="RefSeq" id="WP_054407830.1">
    <property type="nucleotide sequence ID" value="NZ_FOYA01000001.1"/>
</dbReference>
<dbReference type="PANTHER" id="PTHR42852">
    <property type="entry name" value="THIOL:DISULFIDE INTERCHANGE PROTEIN DSBE"/>
    <property type="match status" value="1"/>
</dbReference>
<dbReference type="EMBL" id="LIYD01000005">
    <property type="protein sequence ID" value="KOS06331.1"/>
    <property type="molecule type" value="Genomic_DNA"/>
</dbReference>
<dbReference type="InterPro" id="IPR050553">
    <property type="entry name" value="Thioredoxin_ResA/DsbE_sf"/>
</dbReference>
<dbReference type="InterPro" id="IPR000866">
    <property type="entry name" value="AhpC/TSA"/>
</dbReference>
<dbReference type="GO" id="GO:0016491">
    <property type="term" value="F:oxidoreductase activity"/>
    <property type="evidence" value="ECO:0007669"/>
    <property type="project" value="InterPro"/>
</dbReference>
<dbReference type="CDD" id="cd02966">
    <property type="entry name" value="TlpA_like_family"/>
    <property type="match status" value="1"/>
</dbReference>
<dbReference type="PROSITE" id="PS51352">
    <property type="entry name" value="THIOREDOXIN_2"/>
    <property type="match status" value="1"/>
</dbReference>
<evidence type="ECO:0000313" key="4">
    <source>
        <dbReference type="Proteomes" id="UP000037755"/>
    </source>
</evidence>
<dbReference type="STRING" id="1202724.AM493_10010"/>
<dbReference type="InterPro" id="IPR013766">
    <property type="entry name" value="Thioredoxin_domain"/>
</dbReference>
<keyword evidence="4" id="KW-1185">Reference proteome</keyword>
<dbReference type="SUPFAM" id="SSF52833">
    <property type="entry name" value="Thioredoxin-like"/>
    <property type="match status" value="1"/>
</dbReference>
<dbReference type="PATRIC" id="fig|1202724.3.peg.2077"/>
<proteinExistence type="predicted"/>
<evidence type="ECO:0000259" key="2">
    <source>
        <dbReference type="PROSITE" id="PS51352"/>
    </source>
</evidence>
<organism evidence="3 4">
    <name type="scientific">Flavobacterium akiainvivens</name>
    <dbReference type="NCBI Taxonomy" id="1202724"/>
    <lineage>
        <taxon>Bacteria</taxon>
        <taxon>Pseudomonadati</taxon>
        <taxon>Bacteroidota</taxon>
        <taxon>Flavobacteriia</taxon>
        <taxon>Flavobacteriales</taxon>
        <taxon>Flavobacteriaceae</taxon>
        <taxon>Flavobacterium</taxon>
    </lineage>
</organism>
<feature type="chain" id="PRO_5012904276" description="Thioredoxin domain-containing protein" evidence="1">
    <location>
        <begin position="16"/>
        <end position="268"/>
    </location>
</feature>
<evidence type="ECO:0000256" key="1">
    <source>
        <dbReference type="SAM" id="SignalP"/>
    </source>
</evidence>
<dbReference type="Gene3D" id="3.40.30.10">
    <property type="entry name" value="Glutaredoxin"/>
    <property type="match status" value="1"/>
</dbReference>
<dbReference type="Proteomes" id="UP000037755">
    <property type="component" value="Unassembled WGS sequence"/>
</dbReference>
<reference evidence="3 4" key="1">
    <citation type="submission" date="2015-08" db="EMBL/GenBank/DDBJ databases">
        <title>Whole genome sequence of Flavobacterium akiainvivens IK-1T, from decaying Wikstroemia oahuensis, an endemic Hawaiian shrub.</title>
        <authorList>
            <person name="Wan X."/>
            <person name="Hou S."/>
            <person name="Saito J."/>
            <person name="Donachie S."/>
        </authorList>
    </citation>
    <scope>NUCLEOTIDE SEQUENCE [LARGE SCALE GENOMIC DNA]</scope>
    <source>
        <strain evidence="3 4">IK-1</strain>
    </source>
</reference>
<comment type="caution">
    <text evidence="3">The sequence shown here is derived from an EMBL/GenBank/DDBJ whole genome shotgun (WGS) entry which is preliminary data.</text>
</comment>
<gene>
    <name evidence="3" type="ORF">AM493_10010</name>
</gene>
<dbReference type="GO" id="GO:0016209">
    <property type="term" value="F:antioxidant activity"/>
    <property type="evidence" value="ECO:0007669"/>
    <property type="project" value="InterPro"/>
</dbReference>
<protein>
    <recommendedName>
        <fullName evidence="2">Thioredoxin domain-containing protein</fullName>
    </recommendedName>
</protein>
<feature type="domain" description="Thioredoxin" evidence="2">
    <location>
        <begin position="126"/>
        <end position="266"/>
    </location>
</feature>
<name>A0A0M8MHH5_9FLAO</name>
<keyword evidence="1" id="KW-0732">Signal</keyword>